<evidence type="ECO:0000313" key="3">
    <source>
        <dbReference type="Proteomes" id="UP000652761"/>
    </source>
</evidence>
<reference evidence="2" key="1">
    <citation type="submission" date="2017-07" db="EMBL/GenBank/DDBJ databases">
        <title>Taro Niue Genome Assembly and Annotation.</title>
        <authorList>
            <person name="Atibalentja N."/>
            <person name="Keating K."/>
            <person name="Fields C.J."/>
        </authorList>
    </citation>
    <scope>NUCLEOTIDE SEQUENCE</scope>
    <source>
        <strain evidence="2">Niue_2</strain>
        <tissue evidence="2">Leaf</tissue>
    </source>
</reference>
<protein>
    <submittedName>
        <fullName evidence="2">Uncharacterized protein</fullName>
    </submittedName>
</protein>
<dbReference type="AlphaFoldDB" id="A0A843XFL1"/>
<name>A0A843XFL1_COLES</name>
<accession>A0A843XFL1</accession>
<comment type="caution">
    <text evidence="2">The sequence shown here is derived from an EMBL/GenBank/DDBJ whole genome shotgun (WGS) entry which is preliminary data.</text>
</comment>
<evidence type="ECO:0000256" key="1">
    <source>
        <dbReference type="SAM" id="MobiDB-lite"/>
    </source>
</evidence>
<gene>
    <name evidence="2" type="ORF">Taro_051296</name>
</gene>
<organism evidence="2 3">
    <name type="scientific">Colocasia esculenta</name>
    <name type="common">Wild taro</name>
    <name type="synonym">Arum esculentum</name>
    <dbReference type="NCBI Taxonomy" id="4460"/>
    <lineage>
        <taxon>Eukaryota</taxon>
        <taxon>Viridiplantae</taxon>
        <taxon>Streptophyta</taxon>
        <taxon>Embryophyta</taxon>
        <taxon>Tracheophyta</taxon>
        <taxon>Spermatophyta</taxon>
        <taxon>Magnoliopsida</taxon>
        <taxon>Liliopsida</taxon>
        <taxon>Araceae</taxon>
        <taxon>Aroideae</taxon>
        <taxon>Colocasieae</taxon>
        <taxon>Colocasia</taxon>
    </lineage>
</organism>
<keyword evidence="3" id="KW-1185">Reference proteome</keyword>
<feature type="region of interest" description="Disordered" evidence="1">
    <location>
        <begin position="1"/>
        <end position="46"/>
    </location>
</feature>
<evidence type="ECO:0000313" key="2">
    <source>
        <dbReference type="EMBL" id="MQM18308.1"/>
    </source>
</evidence>
<dbReference type="EMBL" id="NMUH01008108">
    <property type="protein sequence ID" value="MQM18308.1"/>
    <property type="molecule type" value="Genomic_DNA"/>
</dbReference>
<proteinExistence type="predicted"/>
<sequence length="71" mass="7716">MRSHRQPATAVPKRNLGAGPEISESGNKPEGVTISAMFGNPYPRPGEEISRRVEHDFRSLRLGGSACGLRQ</sequence>
<dbReference type="Proteomes" id="UP000652761">
    <property type="component" value="Unassembled WGS sequence"/>
</dbReference>